<keyword evidence="1" id="KW-1185">Reference proteome</keyword>
<dbReference type="AlphaFoldDB" id="A0A1S3W1N6"/>
<dbReference type="OrthoDB" id="10575221at2759"/>
<evidence type="ECO:0000313" key="2">
    <source>
        <dbReference type="RefSeq" id="XP_014524495.1"/>
    </source>
</evidence>
<dbReference type="RefSeq" id="XP_014524495.1">
    <property type="nucleotide sequence ID" value="XM_014669009.2"/>
</dbReference>
<gene>
    <name evidence="2" type="primary">LOC106780705</name>
</gene>
<dbReference type="Proteomes" id="UP000087766">
    <property type="component" value="Unplaced"/>
</dbReference>
<proteinExistence type="predicted"/>
<protein>
    <submittedName>
        <fullName evidence="2">Uncharacterized protein LOC106780705 isoform X2</fullName>
    </submittedName>
</protein>
<dbReference type="KEGG" id="vra:106780705"/>
<dbReference type="GeneID" id="106780705"/>
<name>A0A1S3W1N6_VIGRR</name>
<organism evidence="1 2">
    <name type="scientific">Vigna radiata var. radiata</name>
    <name type="common">Mung bean</name>
    <name type="synonym">Phaseolus aureus</name>
    <dbReference type="NCBI Taxonomy" id="3916"/>
    <lineage>
        <taxon>Eukaryota</taxon>
        <taxon>Viridiplantae</taxon>
        <taxon>Streptophyta</taxon>
        <taxon>Embryophyta</taxon>
        <taxon>Tracheophyta</taxon>
        <taxon>Spermatophyta</taxon>
        <taxon>Magnoliopsida</taxon>
        <taxon>eudicotyledons</taxon>
        <taxon>Gunneridae</taxon>
        <taxon>Pentapetalae</taxon>
        <taxon>rosids</taxon>
        <taxon>fabids</taxon>
        <taxon>Fabales</taxon>
        <taxon>Fabaceae</taxon>
        <taxon>Papilionoideae</taxon>
        <taxon>50 kb inversion clade</taxon>
        <taxon>NPAAA clade</taxon>
        <taxon>indigoferoid/millettioid clade</taxon>
        <taxon>Phaseoleae</taxon>
        <taxon>Vigna</taxon>
    </lineage>
</organism>
<reference evidence="2" key="1">
    <citation type="submission" date="2025-08" db="UniProtKB">
        <authorList>
            <consortium name="RefSeq"/>
        </authorList>
    </citation>
    <scope>IDENTIFICATION</scope>
    <source>
        <tissue evidence="2">Leaf</tissue>
    </source>
</reference>
<evidence type="ECO:0000313" key="1">
    <source>
        <dbReference type="Proteomes" id="UP000087766"/>
    </source>
</evidence>
<sequence length="104" mass="11607">MGSLTVIIEGMESSALLKEFPVTGLLILEVGRDLLGREKVLLVVTEHSRCDGYYLSACRFRQSYCCSLSHACRCFHMPCLEFGWSEYAVCSKWEVPDSSFVGAS</sequence>
<accession>A0A1S3W1N6</accession>